<evidence type="ECO:0000256" key="3">
    <source>
        <dbReference type="ARBA" id="ARBA00022989"/>
    </source>
</evidence>
<dbReference type="RefSeq" id="WP_115249483.1">
    <property type="nucleotide sequence ID" value="NZ_UGSP01000001.1"/>
</dbReference>
<dbReference type="Pfam" id="PF04932">
    <property type="entry name" value="Wzy_C"/>
    <property type="match status" value="1"/>
</dbReference>
<protein>
    <submittedName>
        <fullName evidence="7">RfaL protein</fullName>
    </submittedName>
</protein>
<dbReference type="GO" id="GO:0016020">
    <property type="term" value="C:membrane"/>
    <property type="evidence" value="ECO:0007669"/>
    <property type="project" value="UniProtKB-SubCell"/>
</dbReference>
<feature type="transmembrane region" description="Helical" evidence="5">
    <location>
        <begin position="201"/>
        <end position="216"/>
    </location>
</feature>
<feature type="transmembrane region" description="Helical" evidence="5">
    <location>
        <begin position="7"/>
        <end position="27"/>
    </location>
</feature>
<evidence type="ECO:0000256" key="2">
    <source>
        <dbReference type="ARBA" id="ARBA00022692"/>
    </source>
</evidence>
<dbReference type="GeneID" id="300133495"/>
<feature type="transmembrane region" description="Helical" evidence="5">
    <location>
        <begin position="178"/>
        <end position="195"/>
    </location>
</feature>
<organism evidence="7 8">
    <name type="scientific">Avibacterium avium</name>
    <name type="common">Pasteurella avium</name>
    <dbReference type="NCBI Taxonomy" id="751"/>
    <lineage>
        <taxon>Bacteria</taxon>
        <taxon>Pseudomonadati</taxon>
        <taxon>Pseudomonadota</taxon>
        <taxon>Gammaproteobacteria</taxon>
        <taxon>Pasteurellales</taxon>
        <taxon>Pasteurellaceae</taxon>
        <taxon>Avibacterium</taxon>
    </lineage>
</organism>
<keyword evidence="4 5" id="KW-0472">Membrane</keyword>
<evidence type="ECO:0000256" key="5">
    <source>
        <dbReference type="SAM" id="Phobius"/>
    </source>
</evidence>
<feature type="transmembrane region" description="Helical" evidence="5">
    <location>
        <begin position="333"/>
        <end position="350"/>
    </location>
</feature>
<dbReference type="InterPro" id="IPR007016">
    <property type="entry name" value="O-antigen_ligase-rel_domated"/>
</dbReference>
<dbReference type="EMBL" id="UGSP01000001">
    <property type="protein sequence ID" value="SUB24253.1"/>
    <property type="molecule type" value="Genomic_DNA"/>
</dbReference>
<accession>A0A379AT37</accession>
<feature type="transmembrane region" description="Helical" evidence="5">
    <location>
        <begin position="65"/>
        <end position="84"/>
    </location>
</feature>
<proteinExistence type="predicted"/>
<evidence type="ECO:0000313" key="8">
    <source>
        <dbReference type="Proteomes" id="UP000255098"/>
    </source>
</evidence>
<evidence type="ECO:0000256" key="4">
    <source>
        <dbReference type="ARBA" id="ARBA00023136"/>
    </source>
</evidence>
<feature type="transmembrane region" description="Helical" evidence="5">
    <location>
        <begin position="362"/>
        <end position="381"/>
    </location>
</feature>
<feature type="transmembrane region" description="Helical" evidence="5">
    <location>
        <begin position="33"/>
        <end position="49"/>
    </location>
</feature>
<gene>
    <name evidence="7" type="primary">rfaL_2</name>
    <name evidence="7" type="ORF">NCTC11297_01290</name>
</gene>
<feature type="transmembrane region" description="Helical" evidence="5">
    <location>
        <begin position="223"/>
        <end position="242"/>
    </location>
</feature>
<comment type="subcellular location">
    <subcellularLocation>
        <location evidence="1">Membrane</location>
        <topology evidence="1">Multi-pass membrane protein</topology>
    </subcellularLocation>
</comment>
<sequence>MLNKRYSFGYLFVNTAVSIYFLSIFLFKRSYNIAPALLILAALILFITSKERKNIFKFNNEQKTLAFSYLFYFATLAFSVLFHHGKLNELDNPSRILLFLPIIPLLVNYKLSFHILIKVIPFSALLAGVIALIQRFYLGYEQAYSNVMHIQGGDMAMSLGVFSICISLYFWTNKNKKFALFILFCALMGMLGSILSTARGGWIGVPFILAFTLYIYRKKLPKYFFPILFSAISTFVVIVSLTNTGGIIDRINAAKADITQYVSSENTSTSVGARFDMWKASWIAIQEKPILGWGKQGIYDKKQELAKEGIISEYAASFVHNHNQFIDDTVKKGLIGLIALLFVFIVPLRFFISNLKTDNPELLCLSSLGIIHVISTMFYNFSQSFFSHNSGNIFYFFLIVIFYAAIKVLKNKN</sequence>
<feature type="transmembrane region" description="Helical" evidence="5">
    <location>
        <begin position="119"/>
        <end position="138"/>
    </location>
</feature>
<keyword evidence="2 5" id="KW-0812">Transmembrane</keyword>
<dbReference type="PANTHER" id="PTHR37422">
    <property type="entry name" value="TEICHURONIC ACID BIOSYNTHESIS PROTEIN TUAE"/>
    <property type="match status" value="1"/>
</dbReference>
<name>A0A379AT37_AVIAV</name>
<evidence type="ECO:0000259" key="6">
    <source>
        <dbReference type="Pfam" id="PF04932"/>
    </source>
</evidence>
<feature type="transmembrane region" description="Helical" evidence="5">
    <location>
        <begin position="96"/>
        <end position="112"/>
    </location>
</feature>
<dbReference type="InterPro" id="IPR051533">
    <property type="entry name" value="WaaL-like"/>
</dbReference>
<feature type="transmembrane region" description="Helical" evidence="5">
    <location>
        <begin position="150"/>
        <end position="171"/>
    </location>
</feature>
<dbReference type="AlphaFoldDB" id="A0A379AT37"/>
<feature type="transmembrane region" description="Helical" evidence="5">
    <location>
        <begin position="393"/>
        <end position="409"/>
    </location>
</feature>
<dbReference type="Proteomes" id="UP000255098">
    <property type="component" value="Unassembled WGS sequence"/>
</dbReference>
<keyword evidence="8" id="KW-1185">Reference proteome</keyword>
<dbReference type="PANTHER" id="PTHR37422:SF17">
    <property type="entry name" value="O-ANTIGEN LIGASE"/>
    <property type="match status" value="1"/>
</dbReference>
<feature type="domain" description="O-antigen ligase-related" evidence="6">
    <location>
        <begin position="186"/>
        <end position="341"/>
    </location>
</feature>
<reference evidence="7 8" key="1">
    <citation type="submission" date="2018-06" db="EMBL/GenBank/DDBJ databases">
        <authorList>
            <consortium name="Pathogen Informatics"/>
            <person name="Doyle S."/>
        </authorList>
    </citation>
    <scope>NUCLEOTIDE SEQUENCE [LARGE SCALE GENOMIC DNA]</scope>
    <source>
        <strain evidence="8">NCTC 11297</strain>
    </source>
</reference>
<keyword evidence="3 5" id="KW-1133">Transmembrane helix</keyword>
<evidence type="ECO:0000256" key="1">
    <source>
        <dbReference type="ARBA" id="ARBA00004141"/>
    </source>
</evidence>
<evidence type="ECO:0000313" key="7">
    <source>
        <dbReference type="EMBL" id="SUB24253.1"/>
    </source>
</evidence>